<accession>A0AAN9L984</accession>
<protein>
    <submittedName>
        <fullName evidence="1">Uncharacterized protein</fullName>
    </submittedName>
</protein>
<name>A0AAN9L984_PHACN</name>
<reference evidence="1 2" key="1">
    <citation type="submission" date="2024-01" db="EMBL/GenBank/DDBJ databases">
        <title>The genomes of 5 underutilized Papilionoideae crops provide insights into root nodulation and disease resistanc.</title>
        <authorList>
            <person name="Jiang F."/>
        </authorList>
    </citation>
    <scope>NUCLEOTIDE SEQUENCE [LARGE SCALE GENOMIC DNA]</scope>
    <source>
        <strain evidence="1">JINMINGXINNONG_FW02</strain>
        <tissue evidence="1">Leaves</tissue>
    </source>
</reference>
<gene>
    <name evidence="1" type="ORF">VNO80_28525</name>
</gene>
<organism evidence="1 2">
    <name type="scientific">Phaseolus coccineus</name>
    <name type="common">Scarlet runner bean</name>
    <name type="synonym">Phaseolus multiflorus</name>
    <dbReference type="NCBI Taxonomy" id="3886"/>
    <lineage>
        <taxon>Eukaryota</taxon>
        <taxon>Viridiplantae</taxon>
        <taxon>Streptophyta</taxon>
        <taxon>Embryophyta</taxon>
        <taxon>Tracheophyta</taxon>
        <taxon>Spermatophyta</taxon>
        <taxon>Magnoliopsida</taxon>
        <taxon>eudicotyledons</taxon>
        <taxon>Gunneridae</taxon>
        <taxon>Pentapetalae</taxon>
        <taxon>rosids</taxon>
        <taxon>fabids</taxon>
        <taxon>Fabales</taxon>
        <taxon>Fabaceae</taxon>
        <taxon>Papilionoideae</taxon>
        <taxon>50 kb inversion clade</taxon>
        <taxon>NPAAA clade</taxon>
        <taxon>indigoferoid/millettioid clade</taxon>
        <taxon>Phaseoleae</taxon>
        <taxon>Phaseolus</taxon>
    </lineage>
</organism>
<evidence type="ECO:0000313" key="2">
    <source>
        <dbReference type="Proteomes" id="UP001374584"/>
    </source>
</evidence>
<dbReference type="EMBL" id="JAYMYR010000011">
    <property type="protein sequence ID" value="KAK7331785.1"/>
    <property type="molecule type" value="Genomic_DNA"/>
</dbReference>
<dbReference type="AlphaFoldDB" id="A0AAN9L984"/>
<comment type="caution">
    <text evidence="1">The sequence shown here is derived from an EMBL/GenBank/DDBJ whole genome shotgun (WGS) entry which is preliminary data.</text>
</comment>
<sequence length="68" mass="7702">MPRDSSLIAHHMENTMKHNLDRSIKAHSGSAYVWGFFVRQQLKMYVGICSTVKAELRGFPAIEIPSLV</sequence>
<proteinExistence type="predicted"/>
<keyword evidence="2" id="KW-1185">Reference proteome</keyword>
<evidence type="ECO:0000313" key="1">
    <source>
        <dbReference type="EMBL" id="KAK7331785.1"/>
    </source>
</evidence>
<dbReference type="Proteomes" id="UP001374584">
    <property type="component" value="Unassembled WGS sequence"/>
</dbReference>